<keyword evidence="9" id="KW-0969">Cilium</keyword>
<evidence type="ECO:0000256" key="2">
    <source>
        <dbReference type="ARBA" id="ARBA00006602"/>
    </source>
</evidence>
<dbReference type="GO" id="GO:0015031">
    <property type="term" value="P:protein transport"/>
    <property type="evidence" value="ECO:0007669"/>
    <property type="project" value="UniProtKB-KW"/>
</dbReference>
<comment type="similarity">
    <text evidence="2">Belongs to the FliH family.</text>
</comment>
<keyword evidence="5" id="KW-1005">Bacterial flagellum biogenesis</keyword>
<keyword evidence="9" id="KW-0966">Cell projection</keyword>
<keyword evidence="7" id="KW-1006">Bacterial flagellum protein export</keyword>
<gene>
    <name evidence="9" type="ORF">A8V01_21285</name>
</gene>
<dbReference type="InterPro" id="IPR018035">
    <property type="entry name" value="Flagellar_FliH/T3SS_HrpE"/>
</dbReference>
<dbReference type="GO" id="GO:0005829">
    <property type="term" value="C:cytosol"/>
    <property type="evidence" value="ECO:0007669"/>
    <property type="project" value="TreeGrafter"/>
</dbReference>
<dbReference type="Pfam" id="PF02108">
    <property type="entry name" value="FliH"/>
    <property type="match status" value="1"/>
</dbReference>
<keyword evidence="4" id="KW-0813">Transport</keyword>
<name>A0A2K2FZL8_9SPHN</name>
<organism evidence="9 10">
    <name type="scientific">Novosphingobium guangzhouense</name>
    <dbReference type="NCBI Taxonomy" id="1850347"/>
    <lineage>
        <taxon>Bacteria</taxon>
        <taxon>Pseudomonadati</taxon>
        <taxon>Pseudomonadota</taxon>
        <taxon>Alphaproteobacteria</taxon>
        <taxon>Sphingomonadales</taxon>
        <taxon>Sphingomonadaceae</taxon>
        <taxon>Novosphingobium</taxon>
    </lineage>
</organism>
<sequence length="199" mass="21198">MGIPRPKLSLAEALGQAPAFRPNARLCGLPEMIAPHHELAADAPDILSETYGRGYAEGHAAASAEAAARLLADDRAREELALSFARLDATLAEDLRLRLRDTVAALCEVALGPLALDVVALEGRIERAVSMLARADDERVVRLHPADIALVSARLHADWTVQPDPSLERGTVRVETATGGVEDGPAAWRMAIAEALHQA</sequence>
<comment type="caution">
    <text evidence="9">The sequence shown here is derived from an EMBL/GenBank/DDBJ whole genome shotgun (WGS) entry which is preliminary data.</text>
</comment>
<protein>
    <recommendedName>
        <fullName evidence="3">Flagellar assembly protein FliH</fullName>
    </recommendedName>
</protein>
<evidence type="ECO:0000256" key="6">
    <source>
        <dbReference type="ARBA" id="ARBA00022927"/>
    </source>
</evidence>
<evidence type="ECO:0000256" key="5">
    <source>
        <dbReference type="ARBA" id="ARBA00022795"/>
    </source>
</evidence>
<keyword evidence="6" id="KW-0653">Protein transport</keyword>
<dbReference type="AlphaFoldDB" id="A0A2K2FZL8"/>
<evidence type="ECO:0000259" key="8">
    <source>
        <dbReference type="Pfam" id="PF02108"/>
    </source>
</evidence>
<dbReference type="PANTHER" id="PTHR34982">
    <property type="entry name" value="YOP PROTEINS TRANSLOCATION PROTEIN L"/>
    <property type="match status" value="1"/>
</dbReference>
<evidence type="ECO:0000313" key="9">
    <source>
        <dbReference type="EMBL" id="PNU04236.1"/>
    </source>
</evidence>
<evidence type="ECO:0000256" key="4">
    <source>
        <dbReference type="ARBA" id="ARBA00022448"/>
    </source>
</evidence>
<dbReference type="Proteomes" id="UP000236327">
    <property type="component" value="Unassembled WGS sequence"/>
</dbReference>
<evidence type="ECO:0000256" key="7">
    <source>
        <dbReference type="ARBA" id="ARBA00023225"/>
    </source>
</evidence>
<evidence type="ECO:0000313" key="10">
    <source>
        <dbReference type="Proteomes" id="UP000236327"/>
    </source>
</evidence>
<dbReference type="PANTHER" id="PTHR34982:SF1">
    <property type="entry name" value="FLAGELLAR ASSEMBLY PROTEIN FLIH"/>
    <property type="match status" value="1"/>
</dbReference>
<keyword evidence="9" id="KW-0282">Flagellum</keyword>
<accession>A0A2K2FZL8</accession>
<reference evidence="9 10" key="1">
    <citation type="submission" date="2016-05" db="EMBL/GenBank/DDBJ databases">
        <title>Complete genome sequence of Novosphingobium guangzhouense SA925(T).</title>
        <authorList>
            <person name="Sha S."/>
        </authorList>
    </citation>
    <scope>NUCLEOTIDE SEQUENCE [LARGE SCALE GENOMIC DNA]</scope>
    <source>
        <strain evidence="9 10">SA925</strain>
    </source>
</reference>
<dbReference type="GO" id="GO:0044781">
    <property type="term" value="P:bacterial-type flagellum organization"/>
    <property type="evidence" value="ECO:0007669"/>
    <property type="project" value="UniProtKB-KW"/>
</dbReference>
<evidence type="ECO:0000256" key="1">
    <source>
        <dbReference type="ARBA" id="ARBA00003041"/>
    </source>
</evidence>
<comment type="function">
    <text evidence="1">Needed for flagellar regrowth and assembly.</text>
</comment>
<keyword evidence="10" id="KW-1185">Reference proteome</keyword>
<dbReference type="EMBL" id="LYMM01000039">
    <property type="protein sequence ID" value="PNU04236.1"/>
    <property type="molecule type" value="Genomic_DNA"/>
</dbReference>
<feature type="domain" description="Flagellar assembly protein FliH/Type III secretion system HrpE" evidence="8">
    <location>
        <begin position="114"/>
        <end position="181"/>
    </location>
</feature>
<evidence type="ECO:0000256" key="3">
    <source>
        <dbReference type="ARBA" id="ARBA00016507"/>
    </source>
</evidence>
<dbReference type="InterPro" id="IPR051472">
    <property type="entry name" value="T3SS_Stator/FliH"/>
</dbReference>
<proteinExistence type="inferred from homology"/>